<organism evidence="2 3">
    <name type="scientific">Acetobacter ascendens</name>
    <dbReference type="NCBI Taxonomy" id="481146"/>
    <lineage>
        <taxon>Bacteria</taxon>
        <taxon>Pseudomonadati</taxon>
        <taxon>Pseudomonadota</taxon>
        <taxon>Alphaproteobacteria</taxon>
        <taxon>Acetobacterales</taxon>
        <taxon>Acetobacteraceae</taxon>
        <taxon>Acetobacter</taxon>
    </lineage>
</organism>
<proteinExistence type="predicted"/>
<dbReference type="Proteomes" id="UP000175973">
    <property type="component" value="Chromosome"/>
</dbReference>
<keyword evidence="3" id="KW-1185">Reference proteome</keyword>
<accession>A0A1D8QWT6</accession>
<sequence>MGGLLCEFCNDFTLAHRDAVGSRPPHHRRNPAQQRAANHPANGHHGNIRCGKSHGHMLTFVEHGSAPAQCANGGGHKQQAANNPGKPALRVAEDDAERLEQVGSGKMAMVGGAIT</sequence>
<evidence type="ECO:0000313" key="3">
    <source>
        <dbReference type="Proteomes" id="UP000175973"/>
    </source>
</evidence>
<gene>
    <name evidence="2" type="ORF">A4S02_08515</name>
</gene>
<dbReference type="KEGG" id="aasc:A4S02_08515"/>
<evidence type="ECO:0000313" key="2">
    <source>
        <dbReference type="EMBL" id="AOW46808.1"/>
    </source>
</evidence>
<reference evidence="3" key="1">
    <citation type="submission" date="2016-04" db="EMBL/GenBank/DDBJ databases">
        <authorList>
            <person name="Jeon C.O."/>
            <person name="Cho G.Y."/>
            <person name="Jeong H.I."/>
            <person name="Kim K.H."/>
        </authorList>
    </citation>
    <scope>NUCLEOTIDE SEQUENCE [LARGE SCALE GENOMIC DNA]</scope>
    <source>
        <strain evidence="3">LMG 1590</strain>
    </source>
</reference>
<name>A0A1D8QWT6_9PROT</name>
<protein>
    <submittedName>
        <fullName evidence="2">Uncharacterized protein</fullName>
    </submittedName>
</protein>
<evidence type="ECO:0000256" key="1">
    <source>
        <dbReference type="SAM" id="MobiDB-lite"/>
    </source>
</evidence>
<dbReference type="EMBL" id="CP015164">
    <property type="protein sequence ID" value="AOW46808.1"/>
    <property type="molecule type" value="Genomic_DNA"/>
</dbReference>
<feature type="region of interest" description="Disordered" evidence="1">
    <location>
        <begin position="19"/>
        <end position="52"/>
    </location>
</feature>
<dbReference type="AlphaFoldDB" id="A0A1D8QWT6"/>